<evidence type="ECO:0000313" key="2">
    <source>
        <dbReference type="EMBL" id="VAX33104.1"/>
    </source>
</evidence>
<evidence type="ECO:0000256" key="1">
    <source>
        <dbReference type="SAM" id="Phobius"/>
    </source>
</evidence>
<keyword evidence="1" id="KW-0812">Transmembrane</keyword>
<feature type="transmembrane region" description="Helical" evidence="1">
    <location>
        <begin position="12"/>
        <end position="28"/>
    </location>
</feature>
<evidence type="ECO:0008006" key="3">
    <source>
        <dbReference type="Google" id="ProtNLM"/>
    </source>
</evidence>
<dbReference type="AlphaFoldDB" id="A0A3B1DAF1"/>
<gene>
    <name evidence="2" type="ORF">MNBD_NITROSPINAE05-131</name>
</gene>
<sequence>MFFLNEKNKAWFLRIIFSVGALVLFSGFDMSRYSIPVDEILSGGPPKDGIPALSQPKFVTVKAAENFMKDDDRVLGLARNGEAKAYPIKILNWHEIVNDTIGSQAVVVTFCPLCGTGMVFDGKIKGKNLTFGVSGLLYQSDMLLYDRKTDSLWSQIKREAVTGPLMGARLQLLSSTQTSWSAWKKLHPETRVLSRETGHQRDYDRDPYKGYYKSSRLMFTVKNQNKIYHPKERVIGLEIDGKFKAYPFSELAQAQQPVADKLNGIAIEVTFDKKSQTAVIRDSQGKALPTVVGFWFAWFTFHPDTGIYKASQ</sequence>
<accession>A0A3B1DAF1</accession>
<organism evidence="2">
    <name type="scientific">hydrothermal vent metagenome</name>
    <dbReference type="NCBI Taxonomy" id="652676"/>
    <lineage>
        <taxon>unclassified sequences</taxon>
        <taxon>metagenomes</taxon>
        <taxon>ecological metagenomes</taxon>
    </lineage>
</organism>
<proteinExistence type="predicted"/>
<dbReference type="EMBL" id="UOGG01000235">
    <property type="protein sequence ID" value="VAX33104.1"/>
    <property type="molecule type" value="Genomic_DNA"/>
</dbReference>
<dbReference type="InterPro" id="IPR021516">
    <property type="entry name" value="DUF3179"/>
</dbReference>
<dbReference type="Pfam" id="PF11376">
    <property type="entry name" value="DUF3179"/>
    <property type="match status" value="1"/>
</dbReference>
<keyword evidence="1" id="KW-1133">Transmembrane helix</keyword>
<protein>
    <recommendedName>
        <fullName evidence="3">DUF3179 domain-containing protein</fullName>
    </recommendedName>
</protein>
<keyword evidence="1" id="KW-0472">Membrane</keyword>
<name>A0A3B1DAF1_9ZZZZ</name>
<reference evidence="2" key="1">
    <citation type="submission" date="2018-06" db="EMBL/GenBank/DDBJ databases">
        <authorList>
            <person name="Zhirakovskaya E."/>
        </authorList>
    </citation>
    <scope>NUCLEOTIDE SEQUENCE</scope>
</reference>